<proteinExistence type="predicted"/>
<dbReference type="OrthoDB" id="9805130at2"/>
<dbReference type="SUPFAM" id="SSF52540">
    <property type="entry name" value="P-loop containing nucleoside triphosphate hydrolases"/>
    <property type="match status" value="1"/>
</dbReference>
<dbReference type="EMBL" id="CP041186">
    <property type="protein sequence ID" value="QDG54468.1"/>
    <property type="molecule type" value="Genomic_DNA"/>
</dbReference>
<evidence type="ECO:0000259" key="4">
    <source>
        <dbReference type="PROSITE" id="PS50893"/>
    </source>
</evidence>
<dbReference type="InterPro" id="IPR017871">
    <property type="entry name" value="ABC_transporter-like_CS"/>
</dbReference>
<name>A0A4Y6Q1K5_PERCE</name>
<dbReference type="InterPro" id="IPR003439">
    <property type="entry name" value="ABC_transporter-like_ATP-bd"/>
</dbReference>
<dbReference type="GO" id="GO:0016887">
    <property type="term" value="F:ATP hydrolysis activity"/>
    <property type="evidence" value="ECO:0007669"/>
    <property type="project" value="InterPro"/>
</dbReference>
<keyword evidence="2" id="KW-0547">Nucleotide-binding</keyword>
<sequence>MNDTNKTRLHISNLVKRYRRLTAVDGFSLDVAAGEFVGFIGPNGAGKSTTMGCVAGILAPDGGSVEVAGVDVVENPVEARRHIGFVPQDLDLYDYLTGDEFLRFVAQIRGVEGAEQDRQVEELLELTELTDARDRVVKEYSGGMARKIAICAALIGPPELLLLDESFVGLDPESTLRIRRRLQRYCDEGGAILLSSHILDMLERICSRVVIMVDGKLERDLSRDELEDMLAGGEYRDLNAIYLEATGKVID</sequence>
<dbReference type="Pfam" id="PF00005">
    <property type="entry name" value="ABC_tran"/>
    <property type="match status" value="1"/>
</dbReference>
<dbReference type="RefSeq" id="WP_141200912.1">
    <property type="nucleotide sequence ID" value="NZ_CP041186.1"/>
</dbReference>
<dbReference type="InterPro" id="IPR050763">
    <property type="entry name" value="ABC_transporter_ATP-binding"/>
</dbReference>
<dbReference type="InterPro" id="IPR027417">
    <property type="entry name" value="P-loop_NTPase"/>
</dbReference>
<dbReference type="SMART" id="SM00382">
    <property type="entry name" value="AAA"/>
    <property type="match status" value="1"/>
</dbReference>
<protein>
    <submittedName>
        <fullName evidence="5">ABC transporter ATP-binding protein</fullName>
    </submittedName>
</protein>
<reference evidence="5 6" key="1">
    <citation type="submission" date="2019-06" db="EMBL/GenBank/DDBJ databases">
        <title>Persicimonas caeni gen. nov., sp. nov., a predatory bacterium isolated from solar saltern.</title>
        <authorList>
            <person name="Wang S."/>
        </authorList>
    </citation>
    <scope>NUCLEOTIDE SEQUENCE [LARGE SCALE GENOMIC DNA]</scope>
    <source>
        <strain evidence="5 6">YN101</strain>
    </source>
</reference>
<keyword evidence="3 5" id="KW-0067">ATP-binding</keyword>
<evidence type="ECO:0000313" key="6">
    <source>
        <dbReference type="Proteomes" id="UP000315995"/>
    </source>
</evidence>
<dbReference type="PANTHER" id="PTHR42711:SF19">
    <property type="entry name" value="DOXORUBICIN RESISTANCE ATP-BINDING PROTEIN DRRA"/>
    <property type="match status" value="1"/>
</dbReference>
<evidence type="ECO:0000256" key="3">
    <source>
        <dbReference type="ARBA" id="ARBA00022840"/>
    </source>
</evidence>
<evidence type="ECO:0000256" key="2">
    <source>
        <dbReference type="ARBA" id="ARBA00022741"/>
    </source>
</evidence>
<keyword evidence="6" id="KW-1185">Reference proteome</keyword>
<dbReference type="PROSITE" id="PS00211">
    <property type="entry name" value="ABC_TRANSPORTER_1"/>
    <property type="match status" value="1"/>
</dbReference>
<dbReference type="PROSITE" id="PS50893">
    <property type="entry name" value="ABC_TRANSPORTER_2"/>
    <property type="match status" value="1"/>
</dbReference>
<gene>
    <name evidence="5" type="ORF">FIV42_28100</name>
</gene>
<keyword evidence="1" id="KW-0813">Transport</keyword>
<dbReference type="InterPro" id="IPR003593">
    <property type="entry name" value="AAA+_ATPase"/>
</dbReference>
<dbReference type="GO" id="GO:0005524">
    <property type="term" value="F:ATP binding"/>
    <property type="evidence" value="ECO:0007669"/>
    <property type="project" value="UniProtKB-KW"/>
</dbReference>
<dbReference type="AlphaFoldDB" id="A0A4Y6Q1K5"/>
<dbReference type="CDD" id="cd03230">
    <property type="entry name" value="ABC_DR_subfamily_A"/>
    <property type="match status" value="1"/>
</dbReference>
<accession>A0A4Y6Q1K5</accession>
<feature type="domain" description="ABC transporter" evidence="4">
    <location>
        <begin position="9"/>
        <end position="239"/>
    </location>
</feature>
<accession>A0A5B8YJ72</accession>
<evidence type="ECO:0000313" key="5">
    <source>
        <dbReference type="EMBL" id="QDG54468.1"/>
    </source>
</evidence>
<organism evidence="5 6">
    <name type="scientific">Persicimonas caeni</name>
    <dbReference type="NCBI Taxonomy" id="2292766"/>
    <lineage>
        <taxon>Bacteria</taxon>
        <taxon>Deltaproteobacteria</taxon>
        <taxon>Bradymonadales</taxon>
        <taxon>Bradymonadaceae</taxon>
        <taxon>Persicimonas</taxon>
    </lineage>
</organism>
<evidence type="ECO:0000256" key="1">
    <source>
        <dbReference type="ARBA" id="ARBA00022448"/>
    </source>
</evidence>
<dbReference type="PANTHER" id="PTHR42711">
    <property type="entry name" value="ABC TRANSPORTER ATP-BINDING PROTEIN"/>
    <property type="match status" value="1"/>
</dbReference>
<dbReference type="Proteomes" id="UP000315995">
    <property type="component" value="Chromosome"/>
</dbReference>
<dbReference type="Gene3D" id="3.40.50.300">
    <property type="entry name" value="P-loop containing nucleotide triphosphate hydrolases"/>
    <property type="match status" value="1"/>
</dbReference>